<sequence length="75" mass="7909">MGSEQQQQKVDDTTTTTTTATSTGAAGGLEGAGVPLPVNFHGNLRSAQSDEHFKDLLQQAKDSKQTAVISYGAKW</sequence>
<evidence type="ECO:0000313" key="3">
    <source>
        <dbReference type="Proteomes" id="UP000886520"/>
    </source>
</evidence>
<evidence type="ECO:0000256" key="1">
    <source>
        <dbReference type="SAM" id="MobiDB-lite"/>
    </source>
</evidence>
<comment type="caution">
    <text evidence="2">The sequence shown here is derived from an EMBL/GenBank/DDBJ whole genome shotgun (WGS) entry which is preliminary data.</text>
</comment>
<proteinExistence type="predicted"/>
<accession>A0A9D4ZB44</accession>
<name>A0A9D4ZB44_ADICA</name>
<dbReference type="PANTHER" id="PTHR47571:SF1">
    <property type="entry name" value="THIOREDOXIN-LIKE 3-3"/>
    <property type="match status" value="1"/>
</dbReference>
<gene>
    <name evidence="2" type="ORF">GOP47_0018875</name>
</gene>
<evidence type="ECO:0000313" key="2">
    <source>
        <dbReference type="EMBL" id="KAI5066251.1"/>
    </source>
</evidence>
<feature type="region of interest" description="Disordered" evidence="1">
    <location>
        <begin position="1"/>
        <end position="35"/>
    </location>
</feature>
<dbReference type="InterPro" id="IPR044193">
    <property type="entry name" value="TRL33"/>
</dbReference>
<dbReference type="Proteomes" id="UP000886520">
    <property type="component" value="Chromosome 18"/>
</dbReference>
<reference evidence="2" key="1">
    <citation type="submission" date="2021-01" db="EMBL/GenBank/DDBJ databases">
        <title>Adiantum capillus-veneris genome.</title>
        <authorList>
            <person name="Fang Y."/>
            <person name="Liao Q."/>
        </authorList>
    </citation>
    <scope>NUCLEOTIDE SEQUENCE</scope>
    <source>
        <strain evidence="2">H3</strain>
        <tissue evidence="2">Leaf</tissue>
    </source>
</reference>
<dbReference type="PANTHER" id="PTHR47571">
    <property type="entry name" value="THIOREDOXIN-LIKE 3-3"/>
    <property type="match status" value="1"/>
</dbReference>
<organism evidence="2 3">
    <name type="scientific">Adiantum capillus-veneris</name>
    <name type="common">Maidenhair fern</name>
    <dbReference type="NCBI Taxonomy" id="13818"/>
    <lineage>
        <taxon>Eukaryota</taxon>
        <taxon>Viridiplantae</taxon>
        <taxon>Streptophyta</taxon>
        <taxon>Embryophyta</taxon>
        <taxon>Tracheophyta</taxon>
        <taxon>Polypodiopsida</taxon>
        <taxon>Polypodiidae</taxon>
        <taxon>Polypodiales</taxon>
        <taxon>Pteridineae</taxon>
        <taxon>Pteridaceae</taxon>
        <taxon>Vittarioideae</taxon>
        <taxon>Adiantum</taxon>
    </lineage>
</organism>
<dbReference type="OrthoDB" id="2121326at2759"/>
<protein>
    <submittedName>
        <fullName evidence="2">Uncharacterized protein</fullName>
    </submittedName>
</protein>
<keyword evidence="3" id="KW-1185">Reference proteome</keyword>
<dbReference type="AlphaFoldDB" id="A0A9D4ZB44"/>
<feature type="compositionally biased region" description="Low complexity" evidence="1">
    <location>
        <begin position="13"/>
        <end position="24"/>
    </location>
</feature>
<dbReference type="EMBL" id="JABFUD020000018">
    <property type="protein sequence ID" value="KAI5066251.1"/>
    <property type="molecule type" value="Genomic_DNA"/>
</dbReference>